<dbReference type="STRING" id="3750.A0A498I5T5"/>
<organism evidence="2 3">
    <name type="scientific">Malus domestica</name>
    <name type="common">Apple</name>
    <name type="synonym">Pyrus malus</name>
    <dbReference type="NCBI Taxonomy" id="3750"/>
    <lineage>
        <taxon>Eukaryota</taxon>
        <taxon>Viridiplantae</taxon>
        <taxon>Streptophyta</taxon>
        <taxon>Embryophyta</taxon>
        <taxon>Tracheophyta</taxon>
        <taxon>Spermatophyta</taxon>
        <taxon>Magnoliopsida</taxon>
        <taxon>eudicotyledons</taxon>
        <taxon>Gunneridae</taxon>
        <taxon>Pentapetalae</taxon>
        <taxon>rosids</taxon>
        <taxon>fabids</taxon>
        <taxon>Rosales</taxon>
        <taxon>Rosaceae</taxon>
        <taxon>Amygdaloideae</taxon>
        <taxon>Maleae</taxon>
        <taxon>Malus</taxon>
    </lineage>
</organism>
<gene>
    <name evidence="2" type="ORF">DVH24_001777</name>
</gene>
<dbReference type="PANTHER" id="PTHR37385">
    <property type="entry name" value="PROTEIN LOW PSII ACCUMULATION 2, CHLOROPLASTIC"/>
    <property type="match status" value="1"/>
</dbReference>
<dbReference type="PANTHER" id="PTHR37385:SF2">
    <property type="entry name" value="PROTEIN LPA2"/>
    <property type="match status" value="1"/>
</dbReference>
<accession>A0A498I5T5</accession>
<dbReference type="InterPro" id="IPR038789">
    <property type="entry name" value="LPA2-like"/>
</dbReference>
<evidence type="ECO:0000313" key="3">
    <source>
        <dbReference type="Proteomes" id="UP000290289"/>
    </source>
</evidence>
<keyword evidence="1" id="KW-0812">Transmembrane</keyword>
<keyword evidence="3" id="KW-1185">Reference proteome</keyword>
<keyword evidence="1" id="KW-1133">Transmembrane helix</keyword>
<comment type="caution">
    <text evidence="2">The sequence shown here is derived from an EMBL/GenBank/DDBJ whole genome shotgun (WGS) entry which is preliminary data.</text>
</comment>
<dbReference type="GO" id="GO:0009507">
    <property type="term" value="C:chloroplast"/>
    <property type="evidence" value="ECO:0007669"/>
    <property type="project" value="TreeGrafter"/>
</dbReference>
<sequence>MKSDKICRKSSVHSYSEIFTFDIFLYGWISARHSHPPPLYSEEDEAKAKEIGTNESAFFLAWLGLGRVILAQGLLLAASGNLSVHCD</sequence>
<evidence type="ECO:0000256" key="1">
    <source>
        <dbReference type="SAM" id="Phobius"/>
    </source>
</evidence>
<feature type="transmembrane region" description="Helical" evidence="1">
    <location>
        <begin position="57"/>
        <end position="78"/>
    </location>
</feature>
<reference evidence="2 3" key="1">
    <citation type="submission" date="2018-10" db="EMBL/GenBank/DDBJ databases">
        <title>A high-quality apple genome assembly.</title>
        <authorList>
            <person name="Hu J."/>
        </authorList>
    </citation>
    <scope>NUCLEOTIDE SEQUENCE [LARGE SCALE GENOMIC DNA]</scope>
    <source>
        <strain evidence="3">cv. HFTH1</strain>
        <tissue evidence="2">Young leaf</tissue>
    </source>
</reference>
<protein>
    <submittedName>
        <fullName evidence="2">Uncharacterized protein</fullName>
    </submittedName>
</protein>
<keyword evidence="1" id="KW-0472">Membrane</keyword>
<evidence type="ECO:0000313" key="2">
    <source>
        <dbReference type="EMBL" id="RXH78259.1"/>
    </source>
</evidence>
<dbReference type="EMBL" id="RDQH01000339">
    <property type="protein sequence ID" value="RXH78259.1"/>
    <property type="molecule type" value="Genomic_DNA"/>
</dbReference>
<name>A0A498I5T5_MALDO</name>
<proteinExistence type="predicted"/>
<dbReference type="Proteomes" id="UP000290289">
    <property type="component" value="Chromosome 13"/>
</dbReference>
<dbReference type="AlphaFoldDB" id="A0A498I5T5"/>